<dbReference type="InterPro" id="IPR001078">
    <property type="entry name" value="2-oxoacid_DH_actylTfrase"/>
</dbReference>
<dbReference type="PANTHER" id="PTHR43178:SF5">
    <property type="entry name" value="LIPOAMIDE ACYLTRANSFERASE COMPONENT OF BRANCHED-CHAIN ALPHA-KETO ACID DEHYDROGENASE COMPLEX, MITOCHONDRIAL"/>
    <property type="match status" value="1"/>
</dbReference>
<protein>
    <recommendedName>
        <fullName evidence="6">Dihydrolipoamide acetyltransferase component of pyruvate dehydrogenase complex</fullName>
        <ecNumber evidence="6">2.3.1.-</ecNumber>
    </recommendedName>
</protein>
<dbReference type="InterPro" id="IPR003016">
    <property type="entry name" value="2-oxoA_DH_lipoyl-BS"/>
</dbReference>
<evidence type="ECO:0000313" key="9">
    <source>
        <dbReference type="EMBL" id="RBP68876.1"/>
    </source>
</evidence>
<evidence type="ECO:0000256" key="4">
    <source>
        <dbReference type="ARBA" id="ARBA00022823"/>
    </source>
</evidence>
<keyword evidence="3 6" id="KW-0808">Transferase</keyword>
<dbReference type="FunFam" id="3.30.559.10:FF:000007">
    <property type="entry name" value="Dihydrolipoamide acetyltransferase component of pyruvate dehydrogenase complex"/>
    <property type="match status" value="1"/>
</dbReference>
<dbReference type="InterPro" id="IPR000089">
    <property type="entry name" value="Biotin_lipoyl"/>
</dbReference>
<name>A0A366IFH8_9FIRM</name>
<dbReference type="PROSITE" id="PS51826">
    <property type="entry name" value="PSBD"/>
    <property type="match status" value="1"/>
</dbReference>
<dbReference type="GO" id="GO:0016407">
    <property type="term" value="F:acetyltransferase activity"/>
    <property type="evidence" value="ECO:0007669"/>
    <property type="project" value="TreeGrafter"/>
</dbReference>
<keyword evidence="9" id="KW-0670">Pyruvate</keyword>
<dbReference type="InterPro" id="IPR036625">
    <property type="entry name" value="E3-bd_dom_sf"/>
</dbReference>
<dbReference type="OrthoDB" id="9805770at2"/>
<keyword evidence="5 6" id="KW-0012">Acyltransferase</keyword>
<dbReference type="EC" id="2.3.1.-" evidence="6"/>
<accession>A0A366IFH8</accession>
<evidence type="ECO:0000259" key="8">
    <source>
        <dbReference type="PROSITE" id="PS51826"/>
    </source>
</evidence>
<dbReference type="SUPFAM" id="SSF47005">
    <property type="entry name" value="Peripheral subunit-binding domain of 2-oxo acid dehydrogenase complex"/>
    <property type="match status" value="1"/>
</dbReference>
<feature type="domain" description="Lipoyl-binding" evidence="7">
    <location>
        <begin position="2"/>
        <end position="90"/>
    </location>
</feature>
<comment type="caution">
    <text evidence="9">The sequence shown here is derived from an EMBL/GenBank/DDBJ whole genome shotgun (WGS) entry which is preliminary data.</text>
</comment>
<dbReference type="InterPro" id="IPR011053">
    <property type="entry name" value="Single_hybrid_motif"/>
</dbReference>
<dbReference type="AlphaFoldDB" id="A0A366IFH8"/>
<dbReference type="Pfam" id="PF02817">
    <property type="entry name" value="E3_binding"/>
    <property type="match status" value="1"/>
</dbReference>
<gene>
    <name evidence="9" type="ORF">DES36_10214</name>
</gene>
<comment type="cofactor">
    <cofactor evidence="1 6">
        <name>(R)-lipoate</name>
        <dbReference type="ChEBI" id="CHEBI:83088"/>
    </cofactor>
</comment>
<proteinExistence type="inferred from homology"/>
<dbReference type="SUPFAM" id="SSF52777">
    <property type="entry name" value="CoA-dependent acyltransferases"/>
    <property type="match status" value="1"/>
</dbReference>
<sequence length="434" mass="47636">MAEFIVMPKLGLTMTEGTVSNWRKKEGDNVKSGEVLFDVETDKISNEVEATSDGVIRKIFIEEGTVEVLKPVAIVASADEDISSLLTEIGGGEKEEIDETIEKKEIKEEASTATTAKKVKASPKAKKLAAELNVDISRIEGTGTQSSVTEEDVRKFVKESKKAEKKTSPTAAVVAEQLGVDINQICKDSRIMKDDVIAYKEREDFVAMVNPQEIRKSMSTMRKVIAKRMLESQQVSPTVNYNLRVDTTNLSIFRNQIKDTVKVTYTDLLVKILSKALLEFPLLNSSIEGNEIIFRNYVSIGVAVGLEDGLLVPVVEYANSKGLKEISKEIKELATKAKNNELQPQNLTGGTFTITNIGMFGIESFTPIINQPEVAILGVNAIVQTPVAVEGQVTIKPLMNLSLTADHRVVDGSVAAQFMARVKEYIEKPALLLL</sequence>
<dbReference type="Proteomes" id="UP000253490">
    <property type="component" value="Unassembled WGS sequence"/>
</dbReference>
<evidence type="ECO:0000256" key="6">
    <source>
        <dbReference type="RuleBase" id="RU003423"/>
    </source>
</evidence>
<evidence type="ECO:0000256" key="2">
    <source>
        <dbReference type="ARBA" id="ARBA00007317"/>
    </source>
</evidence>
<evidence type="ECO:0000256" key="5">
    <source>
        <dbReference type="ARBA" id="ARBA00023315"/>
    </source>
</evidence>
<reference evidence="9 10" key="1">
    <citation type="submission" date="2018-06" db="EMBL/GenBank/DDBJ databases">
        <title>Genomic Encyclopedia of Type Strains, Phase IV (KMG-IV): sequencing the most valuable type-strain genomes for metagenomic binning, comparative biology and taxonomic classification.</title>
        <authorList>
            <person name="Goeker M."/>
        </authorList>
    </citation>
    <scope>NUCLEOTIDE SEQUENCE [LARGE SCALE GENOMIC DNA]</scope>
    <source>
        <strain evidence="9 10">DSM 22112</strain>
    </source>
</reference>
<dbReference type="InterPro" id="IPR023213">
    <property type="entry name" value="CAT-like_dom_sf"/>
</dbReference>
<dbReference type="EMBL" id="QNRX01000002">
    <property type="protein sequence ID" value="RBP68876.1"/>
    <property type="molecule type" value="Genomic_DNA"/>
</dbReference>
<dbReference type="Pfam" id="PF00364">
    <property type="entry name" value="Biotin_lipoyl"/>
    <property type="match status" value="1"/>
</dbReference>
<dbReference type="GO" id="GO:0031405">
    <property type="term" value="F:lipoic acid binding"/>
    <property type="evidence" value="ECO:0007669"/>
    <property type="project" value="TreeGrafter"/>
</dbReference>
<organism evidence="9 10">
    <name type="scientific">Alkalibaculum bacchi</name>
    <dbReference type="NCBI Taxonomy" id="645887"/>
    <lineage>
        <taxon>Bacteria</taxon>
        <taxon>Bacillati</taxon>
        <taxon>Bacillota</taxon>
        <taxon>Clostridia</taxon>
        <taxon>Eubacteriales</taxon>
        <taxon>Eubacteriaceae</taxon>
        <taxon>Alkalibaculum</taxon>
    </lineage>
</organism>
<dbReference type="InterPro" id="IPR050743">
    <property type="entry name" value="2-oxoacid_DH_E2_comp"/>
</dbReference>
<dbReference type="GO" id="GO:0005737">
    <property type="term" value="C:cytoplasm"/>
    <property type="evidence" value="ECO:0007669"/>
    <property type="project" value="TreeGrafter"/>
</dbReference>
<comment type="similarity">
    <text evidence="2 6">Belongs to the 2-oxoacid dehydrogenase family.</text>
</comment>
<evidence type="ECO:0000256" key="1">
    <source>
        <dbReference type="ARBA" id="ARBA00001938"/>
    </source>
</evidence>
<dbReference type="PANTHER" id="PTHR43178">
    <property type="entry name" value="DIHYDROLIPOAMIDE ACETYLTRANSFERASE COMPONENT OF PYRUVATE DEHYDROGENASE COMPLEX"/>
    <property type="match status" value="1"/>
</dbReference>
<evidence type="ECO:0000259" key="7">
    <source>
        <dbReference type="PROSITE" id="PS50968"/>
    </source>
</evidence>
<dbReference type="Gene3D" id="3.30.559.10">
    <property type="entry name" value="Chloramphenicol acetyltransferase-like domain"/>
    <property type="match status" value="1"/>
</dbReference>
<dbReference type="InterPro" id="IPR004167">
    <property type="entry name" value="PSBD"/>
</dbReference>
<dbReference type="Pfam" id="PF00198">
    <property type="entry name" value="2-oxoacid_dh"/>
    <property type="match status" value="1"/>
</dbReference>
<dbReference type="PROSITE" id="PS50968">
    <property type="entry name" value="BIOTINYL_LIPOYL"/>
    <property type="match status" value="1"/>
</dbReference>
<dbReference type="CDD" id="cd06849">
    <property type="entry name" value="lipoyl_domain"/>
    <property type="match status" value="1"/>
</dbReference>
<dbReference type="PROSITE" id="PS00189">
    <property type="entry name" value="LIPOYL"/>
    <property type="match status" value="1"/>
</dbReference>
<dbReference type="SUPFAM" id="SSF51230">
    <property type="entry name" value="Single hybrid motif"/>
    <property type="match status" value="1"/>
</dbReference>
<evidence type="ECO:0000256" key="3">
    <source>
        <dbReference type="ARBA" id="ARBA00022679"/>
    </source>
</evidence>
<keyword evidence="4 6" id="KW-0450">Lipoyl</keyword>
<dbReference type="RefSeq" id="WP_113919457.1">
    <property type="nucleotide sequence ID" value="NZ_QNRX01000002.1"/>
</dbReference>
<dbReference type="Gene3D" id="2.40.50.100">
    <property type="match status" value="1"/>
</dbReference>
<dbReference type="Gene3D" id="4.10.320.10">
    <property type="entry name" value="E3-binding domain"/>
    <property type="match status" value="1"/>
</dbReference>
<keyword evidence="10" id="KW-1185">Reference proteome</keyword>
<feature type="domain" description="Peripheral subunit-binding (PSBD)" evidence="8">
    <location>
        <begin position="120"/>
        <end position="157"/>
    </location>
</feature>
<evidence type="ECO:0000313" key="10">
    <source>
        <dbReference type="Proteomes" id="UP000253490"/>
    </source>
</evidence>